<dbReference type="Gene3D" id="1.10.1380.10">
    <property type="entry name" value="Neutral endopeptidase , domain2"/>
    <property type="match status" value="1"/>
</dbReference>
<feature type="chain" id="PRO_5043507018" description="Peptidase" evidence="1">
    <location>
        <begin position="18"/>
        <end position="110"/>
    </location>
</feature>
<gene>
    <name evidence="2" type="ORF">PFISCL1PPCAC_27933</name>
</gene>
<comment type="caution">
    <text evidence="2">The sequence shown here is derived from an EMBL/GenBank/DDBJ whole genome shotgun (WGS) entry which is preliminary data.</text>
</comment>
<dbReference type="InterPro" id="IPR000718">
    <property type="entry name" value="Peptidase_M13"/>
</dbReference>
<dbReference type="InterPro" id="IPR024079">
    <property type="entry name" value="MetalloPept_cat_dom_sf"/>
</dbReference>
<dbReference type="PROSITE" id="PS51885">
    <property type="entry name" value="NEPRILYSIN"/>
    <property type="match status" value="1"/>
</dbReference>
<evidence type="ECO:0008006" key="4">
    <source>
        <dbReference type="Google" id="ProtNLM"/>
    </source>
</evidence>
<keyword evidence="3" id="KW-1185">Reference proteome</keyword>
<evidence type="ECO:0000313" key="2">
    <source>
        <dbReference type="EMBL" id="GMT36636.1"/>
    </source>
</evidence>
<evidence type="ECO:0000256" key="1">
    <source>
        <dbReference type="SAM" id="SignalP"/>
    </source>
</evidence>
<organism evidence="2 3">
    <name type="scientific">Pristionchus fissidentatus</name>
    <dbReference type="NCBI Taxonomy" id="1538716"/>
    <lineage>
        <taxon>Eukaryota</taxon>
        <taxon>Metazoa</taxon>
        <taxon>Ecdysozoa</taxon>
        <taxon>Nematoda</taxon>
        <taxon>Chromadorea</taxon>
        <taxon>Rhabditida</taxon>
        <taxon>Rhabditina</taxon>
        <taxon>Diplogasteromorpha</taxon>
        <taxon>Diplogasteroidea</taxon>
        <taxon>Neodiplogasteridae</taxon>
        <taxon>Pristionchus</taxon>
    </lineage>
</organism>
<dbReference type="GO" id="GO:0004222">
    <property type="term" value="F:metalloendopeptidase activity"/>
    <property type="evidence" value="ECO:0007669"/>
    <property type="project" value="InterPro"/>
</dbReference>
<dbReference type="AlphaFoldDB" id="A0AAV5WZN8"/>
<protein>
    <recommendedName>
        <fullName evidence="4">Peptidase</fullName>
    </recommendedName>
</protein>
<proteinExistence type="predicted"/>
<dbReference type="Proteomes" id="UP001432322">
    <property type="component" value="Unassembled WGS sequence"/>
</dbReference>
<dbReference type="GO" id="GO:0006508">
    <property type="term" value="P:proteolysis"/>
    <property type="evidence" value="ECO:0007669"/>
    <property type="project" value="InterPro"/>
</dbReference>
<sequence length="110" mass="13058">TMILVPLFLILLHQGTSQYLENHLLHHLDRNVSACDNFYRHVCGGHVKNDRFAPVRVENFYKTLQNITSPLQSMANPIWYDFVMSRRNKDQKKSYKEMAELRQRHGCKVR</sequence>
<dbReference type="Gene3D" id="3.40.390.10">
    <property type="entry name" value="Collagenase (Catalytic Domain)"/>
    <property type="match status" value="1"/>
</dbReference>
<name>A0AAV5WZN8_9BILA</name>
<keyword evidence="1" id="KW-0732">Signal</keyword>
<accession>A0AAV5WZN8</accession>
<dbReference type="EMBL" id="BTSY01000007">
    <property type="protein sequence ID" value="GMT36636.1"/>
    <property type="molecule type" value="Genomic_DNA"/>
</dbReference>
<evidence type="ECO:0000313" key="3">
    <source>
        <dbReference type="Proteomes" id="UP001432322"/>
    </source>
</evidence>
<dbReference type="InterPro" id="IPR042089">
    <property type="entry name" value="Peptidase_M13_dom_2"/>
</dbReference>
<reference evidence="2" key="1">
    <citation type="submission" date="2023-10" db="EMBL/GenBank/DDBJ databases">
        <title>Genome assembly of Pristionchus species.</title>
        <authorList>
            <person name="Yoshida K."/>
            <person name="Sommer R.J."/>
        </authorList>
    </citation>
    <scope>NUCLEOTIDE SEQUENCE</scope>
    <source>
        <strain evidence="2">RS5133</strain>
    </source>
</reference>
<feature type="signal peptide" evidence="1">
    <location>
        <begin position="1"/>
        <end position="17"/>
    </location>
</feature>
<dbReference type="SUPFAM" id="SSF55486">
    <property type="entry name" value="Metalloproteases ('zincins'), catalytic domain"/>
    <property type="match status" value="1"/>
</dbReference>
<feature type="non-terminal residue" evidence="2">
    <location>
        <position position="1"/>
    </location>
</feature>